<dbReference type="InterPro" id="IPR036388">
    <property type="entry name" value="WH-like_DNA-bd_sf"/>
</dbReference>
<gene>
    <name evidence="9" type="ORF">G3R48_13480</name>
</gene>
<evidence type="ECO:0000256" key="3">
    <source>
        <dbReference type="ARBA" id="ARBA00023082"/>
    </source>
</evidence>
<keyword evidence="2 6" id="KW-0805">Transcription regulation</keyword>
<dbReference type="Proteomes" id="UP000811844">
    <property type="component" value="Unassembled WGS sequence"/>
</dbReference>
<dbReference type="PANTHER" id="PTHR43133:SF63">
    <property type="entry name" value="RNA POLYMERASE SIGMA FACTOR FECI-RELATED"/>
    <property type="match status" value="1"/>
</dbReference>
<comment type="caution">
    <text evidence="9">The sequence shown here is derived from an EMBL/GenBank/DDBJ whole genome shotgun (WGS) entry which is preliminary data.</text>
</comment>
<evidence type="ECO:0000256" key="6">
    <source>
        <dbReference type="RuleBase" id="RU000716"/>
    </source>
</evidence>
<feature type="domain" description="RNA polymerase sigma factor 70 region 4 type 2" evidence="8">
    <location>
        <begin position="118"/>
        <end position="165"/>
    </location>
</feature>
<proteinExistence type="inferred from homology"/>
<dbReference type="Gene3D" id="1.10.10.10">
    <property type="entry name" value="Winged helix-like DNA-binding domain superfamily/Winged helix DNA-binding domain"/>
    <property type="match status" value="1"/>
</dbReference>
<keyword evidence="10" id="KW-1185">Reference proteome</keyword>
<dbReference type="InterPro" id="IPR014284">
    <property type="entry name" value="RNA_pol_sigma-70_dom"/>
</dbReference>
<dbReference type="PANTHER" id="PTHR43133">
    <property type="entry name" value="RNA POLYMERASE ECF-TYPE SIGMA FACTO"/>
    <property type="match status" value="1"/>
</dbReference>
<evidence type="ECO:0000256" key="4">
    <source>
        <dbReference type="ARBA" id="ARBA00023125"/>
    </source>
</evidence>
<feature type="domain" description="RNA polymerase sigma-70 region 2" evidence="7">
    <location>
        <begin position="19"/>
        <end position="80"/>
    </location>
</feature>
<dbReference type="InterPro" id="IPR000838">
    <property type="entry name" value="RNA_pol_sigma70_ECF_CS"/>
</dbReference>
<evidence type="ECO:0000259" key="8">
    <source>
        <dbReference type="Pfam" id="PF08281"/>
    </source>
</evidence>
<accession>A0ABS5I6N9</accession>
<organism evidence="9 10">
    <name type="scientific">Shewanella intestini</name>
    <dbReference type="NCBI Taxonomy" id="2017544"/>
    <lineage>
        <taxon>Bacteria</taxon>
        <taxon>Pseudomonadati</taxon>
        <taxon>Pseudomonadota</taxon>
        <taxon>Gammaproteobacteria</taxon>
        <taxon>Alteromonadales</taxon>
        <taxon>Shewanellaceae</taxon>
        <taxon>Shewanella</taxon>
    </lineage>
</organism>
<dbReference type="Pfam" id="PF04542">
    <property type="entry name" value="Sigma70_r2"/>
    <property type="match status" value="1"/>
</dbReference>
<evidence type="ECO:0000313" key="9">
    <source>
        <dbReference type="EMBL" id="MBR9728990.1"/>
    </source>
</evidence>
<dbReference type="RefSeq" id="WP_153665230.1">
    <property type="nucleotide sequence ID" value="NZ_JAAIKR010000014.1"/>
</dbReference>
<dbReference type="SUPFAM" id="SSF88946">
    <property type="entry name" value="Sigma2 domain of RNA polymerase sigma factors"/>
    <property type="match status" value="1"/>
</dbReference>
<dbReference type="InterPro" id="IPR013325">
    <property type="entry name" value="RNA_pol_sigma_r2"/>
</dbReference>
<dbReference type="Gene3D" id="1.10.1740.10">
    <property type="match status" value="1"/>
</dbReference>
<keyword evidence="3 6" id="KW-0731">Sigma factor</keyword>
<dbReference type="InterPro" id="IPR039425">
    <property type="entry name" value="RNA_pol_sigma-70-like"/>
</dbReference>
<reference evidence="9 10" key="1">
    <citation type="submission" date="2020-02" db="EMBL/GenBank/DDBJ databases">
        <title>Shewanella WXL01 sp. nov., a marine bacterium isolated from green algae in Luhuitou Fringing Reef (Northern South China Sea).</title>
        <authorList>
            <person name="Wang X."/>
        </authorList>
    </citation>
    <scope>NUCLEOTIDE SEQUENCE [LARGE SCALE GENOMIC DNA]</scope>
    <source>
        <strain evidence="9 10">MCCC 1A01895</strain>
    </source>
</reference>
<keyword evidence="4 6" id="KW-0238">DNA-binding</keyword>
<protein>
    <recommendedName>
        <fullName evidence="6">RNA polymerase sigma factor</fullName>
    </recommendedName>
</protein>
<dbReference type="PROSITE" id="PS01063">
    <property type="entry name" value="SIGMA70_ECF"/>
    <property type="match status" value="1"/>
</dbReference>
<sequence>MTQDSRKKLSVVTRAFIENSTFIKHFLRRFLHSQQDIEDVAQQAYLKAYCAEQVKAIEHPKSYLFTIAKNIAVNELTKKSNKITEYLEECDDSVSMASSTTVESEVEAEQSLGIYCDAVAALPQTCRRVFLLRRVHGLKQREIAEVLGVSLRNVEMHLQKGTLKCREFVRNKQKIEGLTNDDWQNTQRSQKGRKI</sequence>
<dbReference type="InterPro" id="IPR013249">
    <property type="entry name" value="RNA_pol_sigma70_r4_t2"/>
</dbReference>
<evidence type="ECO:0000256" key="1">
    <source>
        <dbReference type="ARBA" id="ARBA00010641"/>
    </source>
</evidence>
<evidence type="ECO:0000313" key="10">
    <source>
        <dbReference type="Proteomes" id="UP000811844"/>
    </source>
</evidence>
<comment type="similarity">
    <text evidence="1 6">Belongs to the sigma-70 factor family. ECF subfamily.</text>
</comment>
<dbReference type="EMBL" id="JAAIKR010000014">
    <property type="protein sequence ID" value="MBR9728990.1"/>
    <property type="molecule type" value="Genomic_DNA"/>
</dbReference>
<keyword evidence="5 6" id="KW-0804">Transcription</keyword>
<evidence type="ECO:0000256" key="2">
    <source>
        <dbReference type="ARBA" id="ARBA00023015"/>
    </source>
</evidence>
<dbReference type="NCBIfam" id="TIGR02937">
    <property type="entry name" value="sigma70-ECF"/>
    <property type="match status" value="1"/>
</dbReference>
<dbReference type="InterPro" id="IPR013324">
    <property type="entry name" value="RNA_pol_sigma_r3/r4-like"/>
</dbReference>
<name>A0ABS5I6N9_9GAMM</name>
<dbReference type="SUPFAM" id="SSF88659">
    <property type="entry name" value="Sigma3 and sigma4 domains of RNA polymerase sigma factors"/>
    <property type="match status" value="1"/>
</dbReference>
<dbReference type="Pfam" id="PF08281">
    <property type="entry name" value="Sigma70_r4_2"/>
    <property type="match status" value="1"/>
</dbReference>
<evidence type="ECO:0000259" key="7">
    <source>
        <dbReference type="Pfam" id="PF04542"/>
    </source>
</evidence>
<evidence type="ECO:0000256" key="5">
    <source>
        <dbReference type="ARBA" id="ARBA00023163"/>
    </source>
</evidence>
<dbReference type="InterPro" id="IPR007627">
    <property type="entry name" value="RNA_pol_sigma70_r2"/>
</dbReference>